<dbReference type="OrthoDB" id="10065461at2759"/>
<evidence type="ECO:0000313" key="4">
    <source>
        <dbReference type="EMBL" id="OWA51434.1"/>
    </source>
</evidence>
<evidence type="ECO:0000256" key="1">
    <source>
        <dbReference type="SAM" id="MobiDB-lite"/>
    </source>
</evidence>
<feature type="domain" description="Chitin-binding type-2" evidence="3">
    <location>
        <begin position="160"/>
        <end position="220"/>
    </location>
</feature>
<dbReference type="Pfam" id="PF01607">
    <property type="entry name" value="CBM_14"/>
    <property type="match status" value="1"/>
</dbReference>
<feature type="region of interest" description="Disordered" evidence="1">
    <location>
        <begin position="46"/>
        <end position="91"/>
    </location>
</feature>
<gene>
    <name evidence="4" type="ORF">BV898_15915</name>
</gene>
<dbReference type="EMBL" id="MTYJ01000227">
    <property type="protein sequence ID" value="OWA51434.1"/>
    <property type="molecule type" value="Genomic_DNA"/>
</dbReference>
<keyword evidence="2" id="KW-1133">Transmembrane helix</keyword>
<proteinExistence type="predicted"/>
<protein>
    <recommendedName>
        <fullName evidence="3">Chitin-binding type-2 domain-containing protein</fullName>
    </recommendedName>
</protein>
<keyword evidence="2" id="KW-0472">Membrane</keyword>
<accession>A0A9X6NDT1</accession>
<dbReference type="InterPro" id="IPR036508">
    <property type="entry name" value="Chitin-bd_dom_sf"/>
</dbReference>
<sequence length="246" mass="26912">MQRCSSSCFSATAWMMIVMMIVMMMMMMGLEEVKALPEGHHRLESRPLNIQMPPPNQLQGHPLGPSYQVPPPSPQQQQQRQQTRNGAGQDVHVQPQLNQQWQGPLLQYGSEPMAAASSGPNMISASNSYDSYSSGSSYGGGGGGGGGNNYESNYGGDNYGFDCYGKKPAYYGDGNYDCKVYHVCQADGRSDTFYCPKWTRFNNYLGICDWHFKVDSYCNPLYKEESYGSSYGGGQKYSGGGGGGGY</sequence>
<dbReference type="SUPFAM" id="SSF57625">
    <property type="entry name" value="Invertebrate chitin-binding proteins"/>
    <property type="match status" value="1"/>
</dbReference>
<evidence type="ECO:0000259" key="3">
    <source>
        <dbReference type="PROSITE" id="PS50940"/>
    </source>
</evidence>
<organism evidence="4 5">
    <name type="scientific">Hypsibius exemplaris</name>
    <name type="common">Freshwater tardigrade</name>
    <dbReference type="NCBI Taxonomy" id="2072580"/>
    <lineage>
        <taxon>Eukaryota</taxon>
        <taxon>Metazoa</taxon>
        <taxon>Ecdysozoa</taxon>
        <taxon>Tardigrada</taxon>
        <taxon>Eutardigrada</taxon>
        <taxon>Parachela</taxon>
        <taxon>Hypsibioidea</taxon>
        <taxon>Hypsibiidae</taxon>
        <taxon>Hypsibius</taxon>
    </lineage>
</organism>
<evidence type="ECO:0000313" key="5">
    <source>
        <dbReference type="Proteomes" id="UP000192578"/>
    </source>
</evidence>
<name>A0A9X6NDT1_HYPEX</name>
<keyword evidence="2" id="KW-0812">Transmembrane</keyword>
<dbReference type="GO" id="GO:0008061">
    <property type="term" value="F:chitin binding"/>
    <property type="evidence" value="ECO:0007669"/>
    <property type="project" value="InterPro"/>
</dbReference>
<reference evidence="5" key="1">
    <citation type="submission" date="2017-01" db="EMBL/GenBank/DDBJ databases">
        <title>Comparative genomics of anhydrobiosis in the tardigrade Hypsibius dujardini.</title>
        <authorList>
            <person name="Yoshida Y."/>
            <person name="Koutsovoulos G."/>
            <person name="Laetsch D."/>
            <person name="Stevens L."/>
            <person name="Kumar S."/>
            <person name="Horikawa D."/>
            <person name="Ishino K."/>
            <person name="Komine S."/>
            <person name="Tomita M."/>
            <person name="Blaxter M."/>
            <person name="Arakawa K."/>
        </authorList>
    </citation>
    <scope>NUCLEOTIDE SEQUENCE [LARGE SCALE GENOMIC DNA]</scope>
    <source>
        <strain evidence="5">Z151</strain>
    </source>
</reference>
<dbReference type="InterPro" id="IPR002557">
    <property type="entry name" value="Chitin-bd_dom"/>
</dbReference>
<dbReference type="PROSITE" id="PS50940">
    <property type="entry name" value="CHIT_BIND_II"/>
    <property type="match status" value="1"/>
</dbReference>
<dbReference type="GO" id="GO:0005576">
    <property type="term" value="C:extracellular region"/>
    <property type="evidence" value="ECO:0007669"/>
    <property type="project" value="InterPro"/>
</dbReference>
<keyword evidence="5" id="KW-1185">Reference proteome</keyword>
<comment type="caution">
    <text evidence="4">The sequence shown here is derived from an EMBL/GenBank/DDBJ whole genome shotgun (WGS) entry which is preliminary data.</text>
</comment>
<feature type="transmembrane region" description="Helical" evidence="2">
    <location>
        <begin position="12"/>
        <end position="30"/>
    </location>
</feature>
<dbReference type="AlphaFoldDB" id="A0A9X6NDT1"/>
<evidence type="ECO:0000256" key="2">
    <source>
        <dbReference type="SAM" id="Phobius"/>
    </source>
</evidence>
<dbReference type="Proteomes" id="UP000192578">
    <property type="component" value="Unassembled WGS sequence"/>
</dbReference>